<dbReference type="PANTHER" id="PTHR31960:SF3">
    <property type="entry name" value="F-BOX PROTEIN PP2-A13"/>
    <property type="match status" value="1"/>
</dbReference>
<dbReference type="SMART" id="SM00256">
    <property type="entry name" value="FBOX"/>
    <property type="match status" value="1"/>
</dbReference>
<dbReference type="PANTHER" id="PTHR31960">
    <property type="entry name" value="F-BOX PROTEIN PP2-A15"/>
    <property type="match status" value="1"/>
</dbReference>
<dbReference type="InterPro" id="IPR001810">
    <property type="entry name" value="F-box_dom"/>
</dbReference>
<reference evidence="2" key="1">
    <citation type="submission" date="2023-03" db="EMBL/GenBank/DDBJ databases">
        <authorList>
            <person name="Julca I."/>
        </authorList>
    </citation>
    <scope>NUCLEOTIDE SEQUENCE</scope>
</reference>
<protein>
    <submittedName>
        <fullName evidence="2">OLC1v1039103C1</fullName>
    </submittedName>
</protein>
<dbReference type="EMBL" id="OX459121">
    <property type="protein sequence ID" value="CAI9101710.1"/>
    <property type="molecule type" value="Genomic_DNA"/>
</dbReference>
<dbReference type="SUPFAM" id="SSF81383">
    <property type="entry name" value="F-box domain"/>
    <property type="match status" value="1"/>
</dbReference>
<dbReference type="Pfam" id="PF12937">
    <property type="entry name" value="F-box-like"/>
    <property type="match status" value="1"/>
</dbReference>
<proteinExistence type="predicted"/>
<dbReference type="Proteomes" id="UP001161247">
    <property type="component" value="Chromosome 4"/>
</dbReference>
<feature type="domain" description="F-box" evidence="1">
    <location>
        <begin position="21"/>
        <end position="67"/>
    </location>
</feature>
<evidence type="ECO:0000259" key="1">
    <source>
        <dbReference type="PROSITE" id="PS50181"/>
    </source>
</evidence>
<organism evidence="2 3">
    <name type="scientific">Oldenlandia corymbosa var. corymbosa</name>
    <dbReference type="NCBI Taxonomy" id="529605"/>
    <lineage>
        <taxon>Eukaryota</taxon>
        <taxon>Viridiplantae</taxon>
        <taxon>Streptophyta</taxon>
        <taxon>Embryophyta</taxon>
        <taxon>Tracheophyta</taxon>
        <taxon>Spermatophyta</taxon>
        <taxon>Magnoliopsida</taxon>
        <taxon>eudicotyledons</taxon>
        <taxon>Gunneridae</taxon>
        <taxon>Pentapetalae</taxon>
        <taxon>asterids</taxon>
        <taxon>lamiids</taxon>
        <taxon>Gentianales</taxon>
        <taxon>Rubiaceae</taxon>
        <taxon>Rubioideae</taxon>
        <taxon>Spermacoceae</taxon>
        <taxon>Hedyotis-Oldenlandia complex</taxon>
        <taxon>Oldenlandia</taxon>
    </lineage>
</organism>
<sequence>MGANESSILSEPDVILYPSMKPKLSDIPESCVASVLSYLDPPEICRLARLNRAFRDASSADFIWESKLPSSYAYILKLLLQDEKYRRLRKRDVYALLSKPNPFDDGTKEVWIDKSTGGVCLSISWRAMTITGIDDRRYWNHISTTESRFQTMAYLQQIWWLEVVGDFEFQFPSGTYSLFFRLKLGKENKRLSRWYYTTSENIHGWDKKPVQFQLSTSDGQHATRRCVLDNIGKWVNYHVGDFVVQDYNSLMRIKYSLSQIDCTHNKGGLCLDSVLICPFSVGKNLDILI</sequence>
<dbReference type="Pfam" id="PF14299">
    <property type="entry name" value="PP2"/>
    <property type="match status" value="1"/>
</dbReference>
<evidence type="ECO:0000313" key="3">
    <source>
        <dbReference type="Proteomes" id="UP001161247"/>
    </source>
</evidence>
<keyword evidence="3" id="KW-1185">Reference proteome</keyword>
<dbReference type="InterPro" id="IPR025886">
    <property type="entry name" value="PP2-like"/>
</dbReference>
<evidence type="ECO:0000313" key="2">
    <source>
        <dbReference type="EMBL" id="CAI9101710.1"/>
    </source>
</evidence>
<dbReference type="Gene3D" id="1.20.1280.50">
    <property type="match status" value="1"/>
</dbReference>
<name>A0AAV1D1E0_OLDCO</name>
<gene>
    <name evidence="2" type="ORF">OLC1_LOCUS11242</name>
</gene>
<dbReference type="CDD" id="cd22162">
    <property type="entry name" value="F-box_AtSKIP3-like"/>
    <property type="match status" value="1"/>
</dbReference>
<dbReference type="InterPro" id="IPR036047">
    <property type="entry name" value="F-box-like_dom_sf"/>
</dbReference>
<dbReference type="AlphaFoldDB" id="A0AAV1D1E0"/>
<accession>A0AAV1D1E0</accession>
<dbReference type="PROSITE" id="PS50181">
    <property type="entry name" value="FBOX"/>
    <property type="match status" value="1"/>
</dbReference>